<keyword evidence="1" id="KW-0812">Transmembrane</keyword>
<dbReference type="Proteomes" id="UP000030688">
    <property type="component" value="Unassembled WGS sequence"/>
</dbReference>
<name>W7EY55_PLAF8</name>
<feature type="transmembrane region" description="Helical" evidence="1">
    <location>
        <begin position="20"/>
        <end position="40"/>
    </location>
</feature>
<dbReference type="EMBL" id="KE123627">
    <property type="protein sequence ID" value="EUR69217.1"/>
    <property type="molecule type" value="Genomic_DNA"/>
</dbReference>
<accession>W7EY55</accession>
<evidence type="ECO:0000313" key="2">
    <source>
        <dbReference type="EMBL" id="EUR69217.1"/>
    </source>
</evidence>
<dbReference type="AlphaFoldDB" id="W7EY55"/>
<keyword evidence="1" id="KW-1133">Transmembrane helix</keyword>
<protein>
    <submittedName>
        <fullName evidence="2">Uncharacterized protein</fullName>
    </submittedName>
</protein>
<sequence length="76" mass="9296">MLNTFKKKKKKKKKRKKVYLKFCVYTPYAFKIIEGILLLLDNDLANEHTFCLKSRKRKKVDNFKLFLKMLYIDMML</sequence>
<reference evidence="2 3" key="2">
    <citation type="submission" date="2013-02" db="EMBL/GenBank/DDBJ databases">
        <title>The Genome Sequence of Plasmodium falciparum 7G8.</title>
        <authorList>
            <consortium name="The Broad Institute Genome Sequencing Platform"/>
            <consortium name="The Broad Institute Genome Sequencing Center for Infectious Disease"/>
            <person name="Neafsey D."/>
            <person name="Cheeseman I."/>
            <person name="Volkman S."/>
            <person name="Adams J."/>
            <person name="Walker B."/>
            <person name="Young S.K."/>
            <person name="Zeng Q."/>
            <person name="Gargeya S."/>
            <person name="Fitzgerald M."/>
            <person name="Haas B."/>
            <person name="Abouelleil A."/>
            <person name="Alvarado L."/>
            <person name="Arachchi H.M."/>
            <person name="Berlin A.M."/>
            <person name="Chapman S.B."/>
            <person name="Dewar J."/>
            <person name="Goldberg J."/>
            <person name="Griggs A."/>
            <person name="Gujja S."/>
            <person name="Hansen M."/>
            <person name="Howarth C."/>
            <person name="Imamovic A."/>
            <person name="Larimer J."/>
            <person name="McCowan C."/>
            <person name="Murphy C."/>
            <person name="Neiman D."/>
            <person name="Pearson M."/>
            <person name="Priest M."/>
            <person name="Roberts A."/>
            <person name="Saif S."/>
            <person name="Shea T."/>
            <person name="Sisk P."/>
            <person name="Sykes S."/>
            <person name="Wortman J."/>
            <person name="Nusbaum C."/>
            <person name="Birren B."/>
        </authorList>
    </citation>
    <scope>NUCLEOTIDE SEQUENCE [LARGE SCALE GENOMIC DNA]</scope>
    <source>
        <strain evidence="2 3">7G8</strain>
    </source>
</reference>
<reference evidence="3" key="1">
    <citation type="submission" date="2007-11" db="EMBL/GenBank/DDBJ databases">
        <authorList>
            <consortium name="The Broad Institute Genome Sequencing Platform"/>
            <person name="Volkman S.K."/>
            <person name="Daily J.P."/>
            <person name="Sarr O."/>
            <person name="Ndiaye D."/>
            <person name="Ndir O."/>
            <person name="Mboup S."/>
            <person name="Lukens A."/>
            <person name="Stange-Thomann N."/>
            <person name="Mauceli E."/>
            <person name="Gnerre S."/>
            <person name="Jaffe D."/>
            <person name="Zainoun J."/>
            <person name="Wiegand R.C."/>
            <person name="Birren B."/>
            <person name="Galagan J."/>
            <person name="Lander E."/>
            <person name="Wirth D.F."/>
        </authorList>
    </citation>
    <scope>NUCLEOTIDE SEQUENCE [LARGE SCALE GENOMIC DNA]</scope>
    <source>
        <strain evidence="3">7G8</strain>
    </source>
</reference>
<gene>
    <name evidence="2" type="ORF">PFBG_03771</name>
</gene>
<proteinExistence type="predicted"/>
<evidence type="ECO:0000256" key="1">
    <source>
        <dbReference type="SAM" id="Phobius"/>
    </source>
</evidence>
<evidence type="ECO:0000313" key="3">
    <source>
        <dbReference type="Proteomes" id="UP000030688"/>
    </source>
</evidence>
<keyword evidence="1" id="KW-0472">Membrane</keyword>
<organism evidence="2 3">
    <name type="scientific">Plasmodium falciparum (isolate 7G8)</name>
    <dbReference type="NCBI Taxonomy" id="57266"/>
    <lineage>
        <taxon>Eukaryota</taxon>
        <taxon>Sar</taxon>
        <taxon>Alveolata</taxon>
        <taxon>Apicomplexa</taxon>
        <taxon>Aconoidasida</taxon>
        <taxon>Haemosporida</taxon>
        <taxon>Plasmodiidae</taxon>
        <taxon>Plasmodium</taxon>
        <taxon>Plasmodium (Laverania)</taxon>
    </lineage>
</organism>